<evidence type="ECO:0000313" key="2">
    <source>
        <dbReference type="EMBL" id="AWI53103.1"/>
    </source>
</evidence>
<feature type="transmembrane region" description="Helical" evidence="1">
    <location>
        <begin position="81"/>
        <end position="102"/>
    </location>
</feature>
<protein>
    <submittedName>
        <fullName evidence="2">DUF2269 domain-containing protein</fullName>
    </submittedName>
</protein>
<gene>
    <name evidence="2" type="ORF">DEH84_06390</name>
</gene>
<accession>A0A2U8FQ11</accession>
<organism evidence="2 3">
    <name type="scientific">Aquabacterium olei</name>
    <dbReference type="NCBI Taxonomy" id="1296669"/>
    <lineage>
        <taxon>Bacteria</taxon>
        <taxon>Pseudomonadati</taxon>
        <taxon>Pseudomonadota</taxon>
        <taxon>Betaproteobacteria</taxon>
        <taxon>Burkholderiales</taxon>
        <taxon>Aquabacterium</taxon>
    </lineage>
</organism>
<dbReference type="RefSeq" id="WP_109035813.1">
    <property type="nucleotide sequence ID" value="NZ_CP029210.1"/>
</dbReference>
<dbReference type="InterPro" id="IPR018729">
    <property type="entry name" value="DUF2269_transmembrane"/>
</dbReference>
<feature type="transmembrane region" description="Helical" evidence="1">
    <location>
        <begin position="12"/>
        <end position="33"/>
    </location>
</feature>
<proteinExistence type="predicted"/>
<dbReference type="EMBL" id="CP029210">
    <property type="protein sequence ID" value="AWI53103.1"/>
    <property type="molecule type" value="Genomic_DNA"/>
</dbReference>
<keyword evidence="1" id="KW-1133">Transmembrane helix</keyword>
<dbReference type="AlphaFoldDB" id="A0A2U8FQ11"/>
<keyword evidence="3" id="KW-1185">Reference proteome</keyword>
<dbReference type="Proteomes" id="UP000244892">
    <property type="component" value="Chromosome"/>
</dbReference>
<dbReference type="KEGG" id="aon:DEH84_06390"/>
<feature type="transmembrane region" description="Helical" evidence="1">
    <location>
        <begin position="130"/>
        <end position="150"/>
    </location>
</feature>
<evidence type="ECO:0000313" key="3">
    <source>
        <dbReference type="Proteomes" id="UP000244892"/>
    </source>
</evidence>
<name>A0A2U8FQ11_9BURK</name>
<keyword evidence="1" id="KW-0472">Membrane</keyword>
<dbReference type="Pfam" id="PF10027">
    <property type="entry name" value="DUF2269"/>
    <property type="match status" value="1"/>
</dbReference>
<evidence type="ECO:0000256" key="1">
    <source>
        <dbReference type="SAM" id="Phobius"/>
    </source>
</evidence>
<feature type="transmembrane region" description="Helical" evidence="1">
    <location>
        <begin position="40"/>
        <end position="61"/>
    </location>
</feature>
<sequence>MSYLFIKWLHVMSSTVLFGTGVGSAFYLLFASLRAEPRTVATVASLVVWADTVFTATTAILQPLTGLWLAGQAGWPLSQGWLKWSLVLYALAMACWLPVVALQIRMRNTARAAVQAGTPLPPAYWRDLRVWTALGVPAFLAFLALFYLMVAKPAW</sequence>
<keyword evidence="1" id="KW-0812">Transmembrane</keyword>
<reference evidence="2 3" key="1">
    <citation type="submission" date="2018-05" db="EMBL/GenBank/DDBJ databases">
        <title>complete genome sequence of Aquabacterium olei NBRC 110486.</title>
        <authorList>
            <person name="Tang B."/>
            <person name="Chang J."/>
            <person name="Zhang L."/>
            <person name="Yang H."/>
        </authorList>
    </citation>
    <scope>NUCLEOTIDE SEQUENCE [LARGE SCALE GENOMIC DNA]</scope>
    <source>
        <strain evidence="2 3">NBRC 110486</strain>
    </source>
</reference>
<dbReference type="OrthoDB" id="9786302at2"/>